<evidence type="ECO:0000313" key="3">
    <source>
        <dbReference type="EMBL" id="OEU23197.1"/>
    </source>
</evidence>
<dbReference type="OrthoDB" id="47550at2759"/>
<feature type="compositionally biased region" description="Low complexity" evidence="1">
    <location>
        <begin position="75"/>
        <end position="90"/>
    </location>
</feature>
<dbReference type="Proteomes" id="UP000095751">
    <property type="component" value="Unassembled WGS sequence"/>
</dbReference>
<evidence type="ECO:0000256" key="2">
    <source>
        <dbReference type="SAM" id="SignalP"/>
    </source>
</evidence>
<sequence>MKYDIYIIAGILLMWSSHSISAFQASSSYRFRISCCVRLEFSSLGNNFGDNNAGPIFPPLSSFNDGDDDDEDEGGTTTAAAPAAAATVVGRSTEEEEKGQANTRFSAFAPDPNLDANDFRLQLRENMKANLERRRNADPNRGNQIAKHYLDSL</sequence>
<feature type="region of interest" description="Disordered" evidence="1">
    <location>
        <begin position="131"/>
        <end position="153"/>
    </location>
</feature>
<feature type="signal peptide" evidence="2">
    <location>
        <begin position="1"/>
        <end position="22"/>
    </location>
</feature>
<evidence type="ECO:0000256" key="1">
    <source>
        <dbReference type="SAM" id="MobiDB-lite"/>
    </source>
</evidence>
<proteinExistence type="predicted"/>
<dbReference type="KEGG" id="fcy:FRACYDRAFT_233367"/>
<reference evidence="3 4" key="1">
    <citation type="submission" date="2016-09" db="EMBL/GenBank/DDBJ databases">
        <title>Extensive genetic diversity and differential bi-allelic expression allows diatom success in the polar Southern Ocean.</title>
        <authorList>
            <consortium name="DOE Joint Genome Institute"/>
            <person name="Mock T."/>
            <person name="Otillar R.P."/>
            <person name="Strauss J."/>
            <person name="Dupont C."/>
            <person name="Frickenhaus S."/>
            <person name="Maumus F."/>
            <person name="Mcmullan M."/>
            <person name="Sanges R."/>
            <person name="Schmutz J."/>
            <person name="Toseland A."/>
            <person name="Valas R."/>
            <person name="Veluchamy A."/>
            <person name="Ward B.J."/>
            <person name="Allen A."/>
            <person name="Barry K."/>
            <person name="Falciatore A."/>
            <person name="Ferrante M."/>
            <person name="Fortunato A.E."/>
            <person name="Gloeckner G."/>
            <person name="Gruber A."/>
            <person name="Hipkin R."/>
            <person name="Janech M."/>
            <person name="Kroth P."/>
            <person name="Leese F."/>
            <person name="Lindquist E."/>
            <person name="Lyon B.R."/>
            <person name="Martin J."/>
            <person name="Mayer C."/>
            <person name="Parker M."/>
            <person name="Quesneville H."/>
            <person name="Raymond J."/>
            <person name="Uhlig C."/>
            <person name="Valentin K.U."/>
            <person name="Worden A.Z."/>
            <person name="Armbrust E.V."/>
            <person name="Bowler C."/>
            <person name="Green B."/>
            <person name="Moulton V."/>
            <person name="Van Oosterhout C."/>
            <person name="Grigoriev I."/>
        </authorList>
    </citation>
    <scope>NUCLEOTIDE SEQUENCE [LARGE SCALE GENOMIC DNA]</scope>
    <source>
        <strain evidence="3 4">CCMP1102</strain>
    </source>
</reference>
<feature type="compositionally biased region" description="Acidic residues" evidence="1">
    <location>
        <begin position="65"/>
        <end position="74"/>
    </location>
</feature>
<dbReference type="AlphaFoldDB" id="A0A1E7FYH4"/>
<accession>A0A1E7FYH4</accession>
<name>A0A1E7FYH4_9STRA</name>
<protein>
    <recommendedName>
        <fullName evidence="5">RxLR effector protein</fullName>
    </recommendedName>
</protein>
<organism evidence="3 4">
    <name type="scientific">Fragilariopsis cylindrus CCMP1102</name>
    <dbReference type="NCBI Taxonomy" id="635003"/>
    <lineage>
        <taxon>Eukaryota</taxon>
        <taxon>Sar</taxon>
        <taxon>Stramenopiles</taxon>
        <taxon>Ochrophyta</taxon>
        <taxon>Bacillariophyta</taxon>
        <taxon>Bacillariophyceae</taxon>
        <taxon>Bacillariophycidae</taxon>
        <taxon>Bacillariales</taxon>
        <taxon>Bacillariaceae</taxon>
        <taxon>Fragilariopsis</taxon>
    </lineage>
</organism>
<feature type="region of interest" description="Disordered" evidence="1">
    <location>
        <begin position="56"/>
        <end position="111"/>
    </location>
</feature>
<evidence type="ECO:0000313" key="4">
    <source>
        <dbReference type="Proteomes" id="UP000095751"/>
    </source>
</evidence>
<keyword evidence="4" id="KW-1185">Reference proteome</keyword>
<feature type="chain" id="PRO_5009193724" description="RxLR effector protein" evidence="2">
    <location>
        <begin position="23"/>
        <end position="153"/>
    </location>
</feature>
<gene>
    <name evidence="3" type="ORF">FRACYDRAFT_233367</name>
</gene>
<dbReference type="InParanoid" id="A0A1E7FYH4"/>
<dbReference type="EMBL" id="KV784353">
    <property type="protein sequence ID" value="OEU23197.1"/>
    <property type="molecule type" value="Genomic_DNA"/>
</dbReference>
<keyword evidence="2" id="KW-0732">Signal</keyword>
<evidence type="ECO:0008006" key="5">
    <source>
        <dbReference type="Google" id="ProtNLM"/>
    </source>
</evidence>